<sequence>MNLGRRYWNSLIRPVPVPTGAARGRTGYSFLQRYWASLTGYRLPEIVSATRSDEGGRASLQLGKPRANRKALGGWFTHVTAEQRNAEPSAPGSAQARGEWLVPAAPKTAALPVYLVVDESTSMAAYRDELQGGLASLIDTLRTATTAGANLRLAVLGFSDDVQSRLDLSDVREASSAPLMQVRGVANYRAVFEYLLRRIPADSERLRNEGHLVYRPVVYFVSKGQPTDASDESWHRQHAALVDRSRTRDAPNIVAFGIGAELTETMFEVATDPGLVFVAERGTSSTRALRGFLHSVATSLIPSGQTADAVDSNATVSLGVLLAEAGREESAETWWRRGADAGQLSAMFNLGSLLNKAGRHDEALAWLQKAAEAGHADAMTNLGSLLSKAGRHDEALAWLQKAAEAGHADAMTDLRTTTRKQEGGS</sequence>
<protein>
    <recommendedName>
        <fullName evidence="2">VWFA domain-containing protein</fullName>
    </recommendedName>
</protein>
<feature type="domain" description="VWFA" evidence="2">
    <location>
        <begin position="112"/>
        <end position="296"/>
    </location>
</feature>
<accession>A0A231GV51</accession>
<evidence type="ECO:0000259" key="2">
    <source>
        <dbReference type="PROSITE" id="PS50234"/>
    </source>
</evidence>
<evidence type="ECO:0000313" key="3">
    <source>
        <dbReference type="EMBL" id="OXR40499.1"/>
    </source>
</evidence>
<dbReference type="PANTHER" id="PTHR11102">
    <property type="entry name" value="SEL-1-LIKE PROTEIN"/>
    <property type="match status" value="1"/>
</dbReference>
<dbReference type="Proteomes" id="UP000215506">
    <property type="component" value="Unassembled WGS sequence"/>
</dbReference>
<dbReference type="AlphaFoldDB" id="A0A231GV51"/>
<organism evidence="3 4">
    <name type="scientific">Nocardia cerradoensis</name>
    <dbReference type="NCBI Taxonomy" id="85688"/>
    <lineage>
        <taxon>Bacteria</taxon>
        <taxon>Bacillati</taxon>
        <taxon>Actinomycetota</taxon>
        <taxon>Actinomycetes</taxon>
        <taxon>Mycobacteriales</taxon>
        <taxon>Nocardiaceae</taxon>
        <taxon>Nocardia</taxon>
    </lineage>
</organism>
<dbReference type="PROSITE" id="PS50005">
    <property type="entry name" value="TPR"/>
    <property type="match status" value="1"/>
</dbReference>
<proteinExistence type="predicted"/>
<gene>
    <name evidence="3" type="ORF">B7C42_07438</name>
</gene>
<dbReference type="SMART" id="SM00671">
    <property type="entry name" value="SEL1"/>
    <property type="match status" value="3"/>
</dbReference>
<feature type="repeat" description="TPR" evidence="1">
    <location>
        <begin position="376"/>
        <end position="409"/>
    </location>
</feature>
<dbReference type="Gene3D" id="1.25.40.10">
    <property type="entry name" value="Tetratricopeptide repeat domain"/>
    <property type="match status" value="1"/>
</dbReference>
<dbReference type="PANTHER" id="PTHR11102:SF160">
    <property type="entry name" value="ERAD-ASSOCIATED E3 UBIQUITIN-PROTEIN LIGASE COMPONENT HRD3"/>
    <property type="match status" value="1"/>
</dbReference>
<dbReference type="InterPro" id="IPR019734">
    <property type="entry name" value="TPR_rpt"/>
</dbReference>
<comment type="caution">
    <text evidence="3">The sequence shown here is derived from an EMBL/GenBank/DDBJ whole genome shotgun (WGS) entry which is preliminary data.</text>
</comment>
<dbReference type="Pfam" id="PF13424">
    <property type="entry name" value="TPR_12"/>
    <property type="match status" value="1"/>
</dbReference>
<reference evidence="3 4" key="1">
    <citation type="submission" date="2017-07" db="EMBL/GenBank/DDBJ databases">
        <title>First draft Genome Sequence of Nocardia cerradoensis isolated from human infection.</title>
        <authorList>
            <person name="Carrasco G."/>
        </authorList>
    </citation>
    <scope>NUCLEOTIDE SEQUENCE [LARGE SCALE GENOMIC DNA]</scope>
    <source>
        <strain evidence="3 4">CNM20130759</strain>
    </source>
</reference>
<evidence type="ECO:0000313" key="4">
    <source>
        <dbReference type="Proteomes" id="UP000215506"/>
    </source>
</evidence>
<dbReference type="InterPro" id="IPR011717">
    <property type="entry name" value="TPR-4"/>
</dbReference>
<dbReference type="PROSITE" id="PS50234">
    <property type="entry name" value="VWFA"/>
    <property type="match status" value="1"/>
</dbReference>
<dbReference type="InterPro" id="IPR050767">
    <property type="entry name" value="Sel1_AlgK"/>
</dbReference>
<dbReference type="Pfam" id="PF07721">
    <property type="entry name" value="TPR_4"/>
    <property type="match status" value="1"/>
</dbReference>
<name>A0A231GV51_9NOCA</name>
<dbReference type="InterPro" id="IPR006597">
    <property type="entry name" value="Sel1-like"/>
</dbReference>
<keyword evidence="4" id="KW-1185">Reference proteome</keyword>
<dbReference type="SUPFAM" id="SSF81901">
    <property type="entry name" value="HCP-like"/>
    <property type="match status" value="1"/>
</dbReference>
<dbReference type="EMBL" id="NGAF01000031">
    <property type="protein sequence ID" value="OXR40499.1"/>
    <property type="molecule type" value="Genomic_DNA"/>
</dbReference>
<dbReference type="Gene3D" id="3.40.50.410">
    <property type="entry name" value="von Willebrand factor, type A domain"/>
    <property type="match status" value="1"/>
</dbReference>
<dbReference type="InterPro" id="IPR011990">
    <property type="entry name" value="TPR-like_helical_dom_sf"/>
</dbReference>
<dbReference type="GO" id="GO:0042802">
    <property type="term" value="F:identical protein binding"/>
    <property type="evidence" value="ECO:0007669"/>
    <property type="project" value="InterPro"/>
</dbReference>
<dbReference type="InterPro" id="IPR002035">
    <property type="entry name" value="VWF_A"/>
</dbReference>
<evidence type="ECO:0000256" key="1">
    <source>
        <dbReference type="PROSITE-ProRule" id="PRU00339"/>
    </source>
</evidence>
<dbReference type="InterPro" id="IPR036465">
    <property type="entry name" value="vWFA_dom_sf"/>
</dbReference>
<dbReference type="SUPFAM" id="SSF53300">
    <property type="entry name" value="vWA-like"/>
    <property type="match status" value="1"/>
</dbReference>
<keyword evidence="1" id="KW-0802">TPR repeat</keyword>